<dbReference type="Pfam" id="PF00350">
    <property type="entry name" value="Dynamin_N"/>
    <property type="match status" value="1"/>
</dbReference>
<evidence type="ECO:0000256" key="2">
    <source>
        <dbReference type="ARBA" id="ARBA00022741"/>
    </source>
</evidence>
<evidence type="ECO:0000256" key="6">
    <source>
        <dbReference type="SAM" id="Coils"/>
    </source>
</evidence>
<comment type="subcellular location">
    <subcellularLocation>
        <location evidence="1">Membrane</location>
    </subcellularLocation>
</comment>
<keyword evidence="3" id="KW-0378">Hydrolase</keyword>
<keyword evidence="2" id="KW-0547">Nucleotide-binding</keyword>
<dbReference type="OrthoDB" id="9816479at2"/>
<dbReference type="RefSeq" id="WP_076116350.1">
    <property type="nucleotide sequence ID" value="NZ_MPTC01000001.1"/>
</dbReference>
<keyword evidence="4" id="KW-0342">GTP-binding</keyword>
<dbReference type="PANTHER" id="PTHR10465">
    <property type="entry name" value="TRANSMEMBRANE GTPASE FZO1"/>
    <property type="match status" value="1"/>
</dbReference>
<proteinExistence type="predicted"/>
<keyword evidence="5" id="KW-0472">Membrane</keyword>
<evidence type="ECO:0000256" key="3">
    <source>
        <dbReference type="ARBA" id="ARBA00022801"/>
    </source>
</evidence>
<dbReference type="InterPro" id="IPR027094">
    <property type="entry name" value="Mitofusin_fam"/>
</dbReference>
<reference evidence="8 9" key="1">
    <citation type="submission" date="2016-10" db="EMBL/GenBank/DDBJ databases">
        <title>Paenibacillus species isolates.</title>
        <authorList>
            <person name="Beno S.M."/>
        </authorList>
    </citation>
    <scope>NUCLEOTIDE SEQUENCE [LARGE SCALE GENOMIC DNA]</scope>
    <source>
        <strain evidence="8 9">FSL H7-0710</strain>
    </source>
</reference>
<dbReference type="AlphaFoldDB" id="A0A1R0Y9S1"/>
<dbReference type="Proteomes" id="UP000187439">
    <property type="component" value="Unassembled WGS sequence"/>
</dbReference>
<accession>A0A1R0Y9S1</accession>
<comment type="caution">
    <text evidence="8">The sequence shown here is derived from an EMBL/GenBank/DDBJ whole genome shotgun (WGS) entry which is preliminary data.</text>
</comment>
<dbReference type="InterPro" id="IPR045063">
    <property type="entry name" value="Dynamin_N"/>
</dbReference>
<dbReference type="SUPFAM" id="SSF52540">
    <property type="entry name" value="P-loop containing nucleoside triphosphate hydrolases"/>
    <property type="match status" value="1"/>
</dbReference>
<dbReference type="EMBL" id="MPTC01000001">
    <property type="protein sequence ID" value="OMD44061.1"/>
    <property type="molecule type" value="Genomic_DNA"/>
</dbReference>
<gene>
    <name evidence="8" type="ORF">BSK52_00485</name>
</gene>
<organism evidence="8 9">
    <name type="scientific">Paenibacillus odorifer</name>
    <dbReference type="NCBI Taxonomy" id="189426"/>
    <lineage>
        <taxon>Bacteria</taxon>
        <taxon>Bacillati</taxon>
        <taxon>Bacillota</taxon>
        <taxon>Bacilli</taxon>
        <taxon>Bacillales</taxon>
        <taxon>Paenibacillaceae</taxon>
        <taxon>Paenibacillus</taxon>
    </lineage>
</organism>
<evidence type="ECO:0000259" key="7">
    <source>
        <dbReference type="Pfam" id="PF00350"/>
    </source>
</evidence>
<sequence length="773" mass="88589">MKKVFVKYNPYKLETEITVDGKRLAQNSKLGEKAADSSRLQEWVEDLPRILVEEYNDTNFEITFHGTLLDYEDLVDVFTESHERGELTATIERKPAKETSDKEALIDEVFKEIQKGPFDELRDVEIVSAFQHAKSSDFEVCVVATMSAGKSTLINAMLGTKLMPSKQEACTAIITRIKDITQDAVPFMAEVYNKEEKLAETHTILTYPIMERLNSNENISEIKVLGNIPFVSSEDVSLVLIDTPGPNNSRDPRHGKVQRDLLGKSSKALVLYILTGEFGTDDDNALLKRVANSMSVGGKQSKDRFIFVVNKMDDRKMEDGDTSQTLGRVRSYLKNHGIANPNLFPASAYPALNMRLIKSGAYVDTDTMDETEMKVRKLNRNETLHLETYASLPPSIRGEINDQLAAAKETWNGRDNENPNEALIHTGIVSIEAAIRQYVQKYAMTAKIKNIVDIFMHKLDEVDSFEVTKRELAKNRDESKRIVKMIDSIREKIDSAHNAKKFKKNVDDAITKVTKSSNWVVEEVIEKFQSKITKRIDDSRGQEISLDEVEDEVERLNKFAKKLEPDFEEDLDDLIRHDLEETGNALLGEYQKKLRSLLEEVDTKDCNSISIDPFKIMNGSIQAIDYSVKHLVHEEERVVGQEGYEVKERTRGWFKGLAFWPKDEYVTKYRDIRKTIHYIKLNELAQWHLTPVQESLFDNGDAAKEYALQQSERIAARFNKEFVRLDSMLKEKLAELESFATDKEKAEERIKESERKLNWLEQIKAKVELIVEF</sequence>
<dbReference type="GO" id="GO:0016020">
    <property type="term" value="C:membrane"/>
    <property type="evidence" value="ECO:0007669"/>
    <property type="project" value="UniProtKB-SubCell"/>
</dbReference>
<feature type="domain" description="Dynamin N-terminal" evidence="7">
    <location>
        <begin position="140"/>
        <end position="311"/>
    </location>
</feature>
<dbReference type="Gene3D" id="3.40.50.300">
    <property type="entry name" value="P-loop containing nucleotide triphosphate hydrolases"/>
    <property type="match status" value="1"/>
</dbReference>
<feature type="coiled-coil region" evidence="6">
    <location>
        <begin position="729"/>
        <end position="763"/>
    </location>
</feature>
<dbReference type="InterPro" id="IPR027417">
    <property type="entry name" value="P-loop_NTPase"/>
</dbReference>
<dbReference type="PANTHER" id="PTHR10465:SF0">
    <property type="entry name" value="SARCALUMENIN"/>
    <property type="match status" value="1"/>
</dbReference>
<dbReference type="GO" id="GO:0005525">
    <property type="term" value="F:GTP binding"/>
    <property type="evidence" value="ECO:0007669"/>
    <property type="project" value="UniProtKB-KW"/>
</dbReference>
<evidence type="ECO:0000313" key="9">
    <source>
        <dbReference type="Proteomes" id="UP000187439"/>
    </source>
</evidence>
<dbReference type="GO" id="GO:0008053">
    <property type="term" value="P:mitochondrial fusion"/>
    <property type="evidence" value="ECO:0007669"/>
    <property type="project" value="TreeGrafter"/>
</dbReference>
<evidence type="ECO:0000256" key="4">
    <source>
        <dbReference type="ARBA" id="ARBA00023134"/>
    </source>
</evidence>
<name>A0A1R0Y9S1_9BACL</name>
<evidence type="ECO:0000256" key="5">
    <source>
        <dbReference type="ARBA" id="ARBA00023136"/>
    </source>
</evidence>
<evidence type="ECO:0000256" key="1">
    <source>
        <dbReference type="ARBA" id="ARBA00004370"/>
    </source>
</evidence>
<keyword evidence="6" id="KW-0175">Coiled coil</keyword>
<protein>
    <recommendedName>
        <fullName evidence="7">Dynamin N-terminal domain-containing protein</fullName>
    </recommendedName>
</protein>
<evidence type="ECO:0000313" key="8">
    <source>
        <dbReference type="EMBL" id="OMD44061.1"/>
    </source>
</evidence>
<dbReference type="GO" id="GO:0003924">
    <property type="term" value="F:GTPase activity"/>
    <property type="evidence" value="ECO:0007669"/>
    <property type="project" value="InterPro"/>
</dbReference>